<evidence type="ECO:0008006" key="4">
    <source>
        <dbReference type="Google" id="ProtNLM"/>
    </source>
</evidence>
<dbReference type="SUPFAM" id="SSF50998">
    <property type="entry name" value="Quinoprotein alcohol dehydrogenase-like"/>
    <property type="match status" value="1"/>
</dbReference>
<keyword evidence="3" id="KW-1185">Reference proteome</keyword>
<feature type="compositionally biased region" description="Basic residues" evidence="1">
    <location>
        <begin position="553"/>
        <end position="563"/>
    </location>
</feature>
<reference evidence="2" key="1">
    <citation type="submission" date="2021-09" db="EMBL/GenBank/DDBJ databases">
        <authorList>
            <consortium name="Pathogen Informatics"/>
        </authorList>
    </citation>
    <scope>NUCLEOTIDE SEQUENCE</scope>
</reference>
<dbReference type="Gene3D" id="2.130.10.10">
    <property type="entry name" value="YVTN repeat-like/Quinoprotein amine dehydrogenase"/>
    <property type="match status" value="1"/>
</dbReference>
<evidence type="ECO:0000313" key="3">
    <source>
        <dbReference type="Proteomes" id="UP000746747"/>
    </source>
</evidence>
<evidence type="ECO:0000256" key="1">
    <source>
        <dbReference type="SAM" id="MobiDB-lite"/>
    </source>
</evidence>
<evidence type="ECO:0000313" key="2">
    <source>
        <dbReference type="EMBL" id="CAG9539954.1"/>
    </source>
</evidence>
<dbReference type="EMBL" id="CAKAEH010001870">
    <property type="protein sequence ID" value="CAG9539954.1"/>
    <property type="molecule type" value="Genomic_DNA"/>
</dbReference>
<dbReference type="PANTHER" id="PTHR23287:SF16">
    <property type="entry name" value="TECTONIN BETA-PROPELLER REPEAT-CONTAINING PROTEIN 2"/>
    <property type="match status" value="1"/>
</dbReference>
<dbReference type="PANTHER" id="PTHR23287">
    <property type="entry name" value="RUBY-EYE2-LIKE PROTEIN"/>
    <property type="match status" value="1"/>
</dbReference>
<dbReference type="InterPro" id="IPR011047">
    <property type="entry name" value="Quinoprotein_ADH-like_sf"/>
</dbReference>
<sequence length="1291" mass="144198">MTSNDCEENAEIDEYQRDAESVVNVAGYFSHVDECHVLTEQVSMTYSSGTSKTKLTCFDVGHNYIVFGSSCGTLFPFNRRLNRSATPLRTNTDDLITCVKLSSGEYDLLAAGYNSGGLAILNFPTGKPGSIRKLEQTLSFDGHKGHAISCIAWAEDGKKVFSADDAGVVVVTSVDFIHNVFQTTFISLEHSCVMQLTHACNLLALCTIRRVAIIDEKFFDSVLEIDQDQQKVIGIHVMVAKSCEAELFVLQSDGFIIIYDIFHGEKKGSFSVSKNIMAEMTTTDFSTANRLQQWRSCVLAVHSQIFIVYFYNYIVLLDFKDKSTMLSSFDVDSLFHDKTFEIFVCVDPKFSCLTIYVLGPDNRVFRLSSNEVPSYLTESREIPMEFTSRNFLTSFQKATKLLPNASKDVFLDGLKVAKEMNIFSTLRNFSLPALNSVPDLNFILQDNSHNSLCDRSSDTNSDGNKSNIVVHQDKNNISKHFEQMQIQRNNIIKNVNSVARTLVDTVGSFGTQVEDGFLVQPIYDTDTVDVEETLFPVEQAGILQEIMVRRTKTAPASKRKKTKKVNDIDRHSSLDSSKEDLIPVDEHMLKNIKGALTIPLQSGKVDSQPQSDFHDDNIEQIAGFSEESQEVPLNGELNDVDDMKSEDHDPVTGTLIPYLLELRVETIILEQPSTENITNSSVQEIPGEGNAYEFLMKDALERKPSVFEGPTTSTICCPNDEQLIKDIVVMNNFSDIWSEIKLPYSCSSFSVSSRYLIICHSKRKRRPCYLPIPYCGTPQWIKLKQKADHFVVNDNGVLVWKILKNVAFAPVESNNVSGSFLTTSHWIVVADEGGGVIEVTLTSRSAWYITKSGEVFVQLCLPEMGILSRCETSWPLHSITASEVAVWALQVESGRLVVRTGLKYSPVGLDWVEVVPHGPVRLISICLYGQSGWAIDEKRSLWFTIGVGYESPFGCTGSWMKVYNPWDVSPDINRLLALPWVIRVSSAGVFVCIDHKCYWSSSTGVLSGHRLEHLVRDKLSVANNFELIAGGGLKEDFDCLTLCRINEIFLYRLKNNYFYSLPAFPASFSSNIIEISSFDESVYVLDSSGCIYVKENISTVSPFGVDWKILDTGPCGSPIISFTVTSLSLWVVTAASEACLYVRNERKEPLVGTNPTWIHVKALAACVFDKIRASSNGVYVWVFSKESGRAWARNSITEALPSGKSWTEASDEFGVHDLAVGCKIIWSLSASGQLHRLQGLAIGNPTGNYWKAVPLYLKTITLDRKERLWGIDFNKRLAELYPPVSSRQLMV</sequence>
<feature type="region of interest" description="Disordered" evidence="1">
    <location>
        <begin position="553"/>
        <end position="572"/>
    </location>
</feature>
<protein>
    <recommendedName>
        <fullName evidence="4">Tectonin beta-propeller repeat-containing protein 2</fullName>
    </recommendedName>
</protein>
<dbReference type="InterPro" id="IPR015943">
    <property type="entry name" value="WD40/YVTN_repeat-like_dom_sf"/>
</dbReference>
<gene>
    <name evidence="2" type="ORF">CJOHNSTONI_LOCUS9510</name>
</gene>
<organism evidence="2 3">
    <name type="scientific">Cercopithifilaria johnstoni</name>
    <dbReference type="NCBI Taxonomy" id="2874296"/>
    <lineage>
        <taxon>Eukaryota</taxon>
        <taxon>Metazoa</taxon>
        <taxon>Ecdysozoa</taxon>
        <taxon>Nematoda</taxon>
        <taxon>Chromadorea</taxon>
        <taxon>Rhabditida</taxon>
        <taxon>Spirurina</taxon>
        <taxon>Spiruromorpha</taxon>
        <taxon>Filarioidea</taxon>
        <taxon>Onchocercidae</taxon>
        <taxon>Cercopithifilaria</taxon>
    </lineage>
</organism>
<accession>A0A8J2ME19</accession>
<dbReference type="SMART" id="SM00320">
    <property type="entry name" value="WD40"/>
    <property type="match status" value="2"/>
</dbReference>
<comment type="caution">
    <text evidence="2">The sequence shown here is derived from an EMBL/GenBank/DDBJ whole genome shotgun (WGS) entry which is preliminary data.</text>
</comment>
<dbReference type="Proteomes" id="UP000746747">
    <property type="component" value="Unassembled WGS sequence"/>
</dbReference>
<name>A0A8J2ME19_9BILA</name>
<dbReference type="InterPro" id="IPR001680">
    <property type="entry name" value="WD40_rpt"/>
</dbReference>
<dbReference type="OrthoDB" id="9930272at2759"/>
<proteinExistence type="predicted"/>